<dbReference type="SUPFAM" id="SSF118116">
    <property type="entry name" value="DNA mismatch repair protein MutL"/>
    <property type="match status" value="2"/>
</dbReference>
<feature type="compositionally biased region" description="Polar residues" evidence="2">
    <location>
        <begin position="482"/>
        <end position="491"/>
    </location>
</feature>
<dbReference type="Pfam" id="PF13589">
    <property type="entry name" value="HATPase_c_3"/>
    <property type="match status" value="1"/>
</dbReference>
<sequence>MKSHRIQPLPPQVAAQIKSSTSITNLNGVIVELVKNSLDANACTIFVTVDYRRGGCVVEDDGDGILRAEFEPDGGLGGAHHTSKLHADTPIYGKRGLFLASLSSLAVLTITSHHASQPCTNTVIFHHSTPIARLTPAPVHQELRFSDHGTRVTVNDLFGNMPVRVKYRALSMQKPDELARQWDDLRHLLISFMIPNDRLLKLVISDIDNERRLTIRPRKKGPQAGNELDLVRLGSILSQAGLADFQSNNGWYFVSACVPQVSIQAALSLVPSPSKKIQFISLGIDPIFPRNHANMLFSEVNRLFDLSDFGTAGCSSFGTDNAPLSLQIDRHGLHTKPIPKTVNKWPMFYIRIDANGAPISSDDQDIPESDKSLQRIIDVVTVMINEFLKEHNMRPRGGKRKRKCPTDEGDRHPSKSETDKAARVEETLGKQLRLPLFSRPKISPHFGNWSRIKGASSRSSRFLLPATQIPGLFQASPDGPNNVPSKPTSEANGIFDSTVGDSNSGVFQAPDAVESQGSKTDKSETDIVIPWIDPYSGVSYLVNSRTGQSINVQSPVAVALTSRPRSTGSFGVTRVLDSLKRPASVPLSRPPSNWVENLLDGWENPTFARCEQPINALEFNAGHDGSLDAQAHYNSEKPCGLESFGVSKFRGKLRKQDLDTAEIIGQVDRKFILARVTTSRGSDGDTPTLVLIDQHAADERCRVEKLFEELFQISGDLLCVQTIQVDPIVFDIPATEALIFKERLDFFKSWGIEYAVQSSLSSRNATVSVLRLPTLIAERCRVEADLAMNVIRGEIWRQEGRNSTRPQTPPGPGQSQKHDSWVGRLAGCPRGILDLLNSRACRTAIMFNDVLSIEECQNLVRQLSRCVFPFQCAHGRPSMVPVLDLPGALDAGQRDEYININKQGVGYTEAFQRWQL</sequence>
<evidence type="ECO:0000313" key="4">
    <source>
        <dbReference type="EMBL" id="KKK25081.1"/>
    </source>
</evidence>
<proteinExistence type="inferred from homology"/>
<comment type="similarity">
    <text evidence="1">Belongs to the DNA mismatch repair MutL/HexB family.</text>
</comment>
<dbReference type="InterPro" id="IPR038973">
    <property type="entry name" value="MutL/Mlh/Pms-like"/>
</dbReference>
<feature type="region of interest" description="Disordered" evidence="2">
    <location>
        <begin position="471"/>
        <end position="507"/>
    </location>
</feature>
<dbReference type="PANTHER" id="PTHR10073">
    <property type="entry name" value="DNA MISMATCH REPAIR PROTEIN MLH, PMS, MUTL"/>
    <property type="match status" value="1"/>
</dbReference>
<protein>
    <recommendedName>
        <fullName evidence="3">MutL C-terminal dimerisation domain-containing protein</fullName>
    </recommendedName>
</protein>
<accession>A0A0F8VPH7</accession>
<dbReference type="Pfam" id="PF08676">
    <property type="entry name" value="MutL_C"/>
    <property type="match status" value="1"/>
</dbReference>
<dbReference type="InterPro" id="IPR036890">
    <property type="entry name" value="HATPase_C_sf"/>
</dbReference>
<dbReference type="GO" id="GO:0006298">
    <property type="term" value="P:mismatch repair"/>
    <property type="evidence" value="ECO:0007669"/>
    <property type="project" value="InterPro"/>
</dbReference>
<dbReference type="GO" id="GO:0005524">
    <property type="term" value="F:ATP binding"/>
    <property type="evidence" value="ECO:0007669"/>
    <property type="project" value="InterPro"/>
</dbReference>
<gene>
    <name evidence="4" type="ORF">ARAM_007071</name>
</gene>
<feature type="region of interest" description="Disordered" evidence="2">
    <location>
        <begin position="798"/>
        <end position="820"/>
    </location>
</feature>
<comment type="caution">
    <text evidence="4">The sequence shown here is derived from an EMBL/GenBank/DDBJ whole genome shotgun (WGS) entry which is preliminary data.</text>
</comment>
<dbReference type="PANTHER" id="PTHR10073:SF47">
    <property type="entry name" value="DNA MISMATCH REPAIR PROTEIN MLH3"/>
    <property type="match status" value="1"/>
</dbReference>
<evidence type="ECO:0000259" key="3">
    <source>
        <dbReference type="SMART" id="SM00853"/>
    </source>
</evidence>
<evidence type="ECO:0000256" key="1">
    <source>
        <dbReference type="ARBA" id="ARBA00006082"/>
    </source>
</evidence>
<keyword evidence="5" id="KW-1185">Reference proteome</keyword>
<dbReference type="EMBL" id="JZBS01000834">
    <property type="protein sequence ID" value="KKK25081.1"/>
    <property type="molecule type" value="Genomic_DNA"/>
</dbReference>
<dbReference type="Gene3D" id="3.30.1540.20">
    <property type="entry name" value="MutL, C-terminal domain, dimerisation subdomain"/>
    <property type="match status" value="1"/>
</dbReference>
<dbReference type="InterPro" id="IPR037198">
    <property type="entry name" value="MutL_C_sf"/>
</dbReference>
<dbReference type="InterPro" id="IPR042120">
    <property type="entry name" value="MutL_C_dimsub"/>
</dbReference>
<dbReference type="SMART" id="SM00853">
    <property type="entry name" value="MutL_C"/>
    <property type="match status" value="1"/>
</dbReference>
<dbReference type="InterPro" id="IPR042121">
    <property type="entry name" value="MutL_C_regsub"/>
</dbReference>
<feature type="region of interest" description="Disordered" evidence="2">
    <location>
        <begin position="391"/>
        <end position="423"/>
    </location>
</feature>
<evidence type="ECO:0000256" key="2">
    <source>
        <dbReference type="SAM" id="MobiDB-lite"/>
    </source>
</evidence>
<dbReference type="GO" id="GO:0140664">
    <property type="term" value="F:ATP-dependent DNA damage sensor activity"/>
    <property type="evidence" value="ECO:0007669"/>
    <property type="project" value="InterPro"/>
</dbReference>
<feature type="domain" description="MutL C-terminal dimerisation" evidence="3">
    <location>
        <begin position="663"/>
        <end position="851"/>
    </location>
</feature>
<feature type="compositionally biased region" description="Basic and acidic residues" evidence="2">
    <location>
        <begin position="404"/>
        <end position="423"/>
    </location>
</feature>
<feature type="compositionally biased region" description="Basic residues" evidence="2">
    <location>
        <begin position="394"/>
        <end position="403"/>
    </location>
</feature>
<dbReference type="OrthoDB" id="429932at2759"/>
<reference evidence="4 5" key="1">
    <citation type="submission" date="2015-02" db="EMBL/GenBank/DDBJ databases">
        <title>Draft Genome Sequences of Two Closely-Related Aflatoxigenic Aspergillus Species Obtained from the Cote d'Ivoire.</title>
        <authorList>
            <person name="Moore G.G."/>
            <person name="Beltz S.B."/>
            <person name="Mack B.M."/>
        </authorList>
    </citation>
    <scope>NUCLEOTIDE SEQUENCE [LARGE SCALE GENOMIC DNA]</scope>
    <source>
        <strain evidence="4 5">SRRC1468</strain>
    </source>
</reference>
<dbReference type="STRING" id="308745.A0A0F8VPH7"/>
<organism evidence="4 5">
    <name type="scientific">Aspergillus rambellii</name>
    <dbReference type="NCBI Taxonomy" id="308745"/>
    <lineage>
        <taxon>Eukaryota</taxon>
        <taxon>Fungi</taxon>
        <taxon>Dikarya</taxon>
        <taxon>Ascomycota</taxon>
        <taxon>Pezizomycotina</taxon>
        <taxon>Eurotiomycetes</taxon>
        <taxon>Eurotiomycetidae</taxon>
        <taxon>Eurotiales</taxon>
        <taxon>Aspergillaceae</taxon>
        <taxon>Aspergillus</taxon>
        <taxon>Aspergillus subgen. Nidulantes</taxon>
    </lineage>
</organism>
<dbReference type="Gene3D" id="3.30.565.10">
    <property type="entry name" value="Histidine kinase-like ATPase, C-terminal domain"/>
    <property type="match status" value="1"/>
</dbReference>
<name>A0A0F8VPH7_9EURO</name>
<dbReference type="Proteomes" id="UP000034291">
    <property type="component" value="Unassembled WGS sequence"/>
</dbReference>
<dbReference type="Gene3D" id="3.30.1370.100">
    <property type="entry name" value="MutL, C-terminal domain, regulatory subdomain"/>
    <property type="match status" value="1"/>
</dbReference>
<dbReference type="InterPro" id="IPR014790">
    <property type="entry name" value="MutL_C"/>
</dbReference>
<dbReference type="GO" id="GO:0032300">
    <property type="term" value="C:mismatch repair complex"/>
    <property type="evidence" value="ECO:0007669"/>
    <property type="project" value="InterPro"/>
</dbReference>
<dbReference type="SUPFAM" id="SSF55874">
    <property type="entry name" value="ATPase domain of HSP90 chaperone/DNA topoisomerase II/histidine kinase"/>
    <property type="match status" value="1"/>
</dbReference>
<dbReference type="AlphaFoldDB" id="A0A0F8VPH7"/>
<dbReference type="GO" id="GO:0016887">
    <property type="term" value="F:ATP hydrolysis activity"/>
    <property type="evidence" value="ECO:0007669"/>
    <property type="project" value="InterPro"/>
</dbReference>
<evidence type="ECO:0000313" key="5">
    <source>
        <dbReference type="Proteomes" id="UP000034291"/>
    </source>
</evidence>